<proteinExistence type="predicted"/>
<sequence>MIGENIRTVICIFEAMHTKTTMKTIYYLFFLLLLLDCKDKAKPADEQPPGPGEFLRSYVKNPRKDDRMCKDDIRQAEKDLEQYKNIYVSTSCFGCRDFPYQKEILEYTDKQKIKVINTNYSCVVIEGQTKGCYKAMIDLKMEQIHGKDFRRKIEHEAEELMIQKIKTGTKILSVYDLAEEDQPYLIQGNKFVKKEDNLNIWTGLPLKHELDIYPFMDISFIVEKDGTISNVKNKNWVSGFKVNEKYRNELENLAKNKILTDYSQWKPGKYKNTLTRVENNFRVSFE</sequence>
<evidence type="ECO:0000313" key="1">
    <source>
        <dbReference type="EMBL" id="AZB27056.1"/>
    </source>
</evidence>
<protein>
    <submittedName>
        <fullName evidence="1">Uncharacterized protein</fullName>
    </submittedName>
</protein>
<dbReference type="KEGG" id="cben:EG339_21935"/>
<dbReference type="Proteomes" id="UP000271193">
    <property type="component" value="Chromosome"/>
</dbReference>
<dbReference type="AlphaFoldDB" id="A0A3G6TK65"/>
<reference evidence="2" key="1">
    <citation type="submission" date="2018-11" db="EMBL/GenBank/DDBJ databases">
        <title>Proposal to divide the Flavobacteriaceae and reorganize its genera based on Amino Acid Identity values calculated from whole genome sequences.</title>
        <authorList>
            <person name="Nicholson A.C."/>
            <person name="Gulvik C.A."/>
            <person name="Whitney A.M."/>
            <person name="Humrighouse B.W."/>
            <person name="Bell M."/>
            <person name="Holmes B."/>
            <person name="Steigerwalt A.G."/>
            <person name="Villarma A."/>
            <person name="Sheth M."/>
            <person name="Batra D."/>
            <person name="Pryor J."/>
            <person name="Bernardet J.-F."/>
            <person name="Hugo C."/>
            <person name="Kampfer P."/>
            <person name="Newman J."/>
            <person name="McQuiston J.R."/>
        </authorList>
    </citation>
    <scope>NUCLEOTIDE SEQUENCE [LARGE SCALE GENOMIC DNA]</scope>
    <source>
        <strain evidence="2">G0229</strain>
    </source>
</reference>
<accession>A0A3G6TK65</accession>
<evidence type="ECO:0000313" key="2">
    <source>
        <dbReference type="Proteomes" id="UP000271193"/>
    </source>
</evidence>
<gene>
    <name evidence="1" type="ORF">EG339_21935</name>
</gene>
<name>A0A3G6TK65_9FLAO</name>
<dbReference type="EMBL" id="CP033932">
    <property type="protein sequence ID" value="AZB27056.1"/>
    <property type="molecule type" value="Genomic_DNA"/>
</dbReference>
<keyword evidence="2" id="KW-1185">Reference proteome</keyword>
<organism evidence="1 2">
    <name type="scientific">Chryseobacterium bernardetii</name>
    <dbReference type="NCBI Taxonomy" id="1241978"/>
    <lineage>
        <taxon>Bacteria</taxon>
        <taxon>Pseudomonadati</taxon>
        <taxon>Bacteroidota</taxon>
        <taxon>Flavobacteriia</taxon>
        <taxon>Flavobacteriales</taxon>
        <taxon>Weeksellaceae</taxon>
        <taxon>Chryseobacterium group</taxon>
        <taxon>Chryseobacterium</taxon>
    </lineage>
</organism>